<name>A0A9J7HIP4_BRAFL</name>
<dbReference type="SUPFAM" id="SSF54001">
    <property type="entry name" value="Cysteine proteinases"/>
    <property type="match status" value="1"/>
</dbReference>
<dbReference type="GO" id="GO:0006508">
    <property type="term" value="P:proteolysis"/>
    <property type="evidence" value="ECO:0007669"/>
    <property type="project" value="UniProtKB-KW"/>
</dbReference>
<dbReference type="AlphaFoldDB" id="A0A9J7HIP4"/>
<dbReference type="PROSITE" id="PS50600">
    <property type="entry name" value="ULP_PROTEASE"/>
    <property type="match status" value="1"/>
</dbReference>
<sequence length="953" mass="110722">MWTDELPQYCDLSQTAQYRPLSQEDRELVTKLFKDASPSGKRGVDLLTLQDGEWVPDDIIEEYLEVIQTSAPKTCKIEYFNYNVYLNKLRTRPVFDNYKSNQKTQKDIQGSDIVFMPVHQANHWGLLVYYPKKKWVILFDSLQVSCCINQKTAFERAKRFLTFYLPESELNWKDWTFYMPSPDEIPQQKNGDDCGVFVCQYAFHLANKIPLNFSQAAIPNIRKWMALEIHSGSLRKERIKLLPLEAMPTRRKKVRDDSKKPRHRSPPPMPGQRCAVIARALRSALEHSLNSSSSGNDADISSCDTSFDDDSTSSLTRLLTSTPKGKTKPHLFKKKKAEKAKRGKYAQMGTSREAITTAWTTYCGCGQDCCGKLGTDIIRVCRDKFWSYNQDKQREFIQGALEAGDRRKDGGSYEFSIQGYKICARAWCLAHDAKKSRFYEIVKEYEAGKKVVPDLRNGMKYESRRYLEAKQWLGEYAKKYGDIMPNSNNIHLPQCLQKVDVFNSYLEEMSYENHLQLTWFKAMWRKEFPNLKIPPRNRFTKCDECEELKKQLKEAKIEDDFNALRERRQSHLQLANSARQKYYKHIKKAKQYPDNYLSLIIDSMDQNKTALPHFSTPTKNQSSLEQMKVHLTGVLAHGQRKSYVYAWTSKYRMDVNITTNVLIDVLTDISKARGGRLPSTLYLQLDNSAKENKNKFMIAFCTWLVKLQVFQKVKLGYLMAGHTHEDVDQMFSRFSVKLQRQDATTIPELFTTIEASYAPKPQCRLIQALWDYRTLMSNYISADLSGHSRPHNFVFRAVDKKVCLLAQLWPVPTCPKIDINVDTFIEAFPTKQHIKHVWVGVDNEANEDHLEQVRKMTNDIDKWSASLRVKDGFREWWEDFLSKENRRSKPPTEPLSKLGKFIPRTKLPTVLNEKVLTVLDKFQKKSQDPLNIKLKRKAKTQTQATTSKRLKKS</sequence>
<evidence type="ECO:0000313" key="7">
    <source>
        <dbReference type="RefSeq" id="XP_035659090.1"/>
    </source>
</evidence>
<dbReference type="InterPro" id="IPR038765">
    <property type="entry name" value="Papain-like_cys_pep_sf"/>
</dbReference>
<evidence type="ECO:0000256" key="1">
    <source>
        <dbReference type="ARBA" id="ARBA00005234"/>
    </source>
</evidence>
<dbReference type="Gene3D" id="3.40.395.10">
    <property type="entry name" value="Adenoviral Proteinase, Chain A"/>
    <property type="match status" value="1"/>
</dbReference>
<dbReference type="InterPro" id="IPR003653">
    <property type="entry name" value="Peptidase_C48_C"/>
</dbReference>
<feature type="region of interest" description="Disordered" evidence="4">
    <location>
        <begin position="248"/>
        <end position="272"/>
    </location>
</feature>
<keyword evidence="3" id="KW-0378">Hydrolase</keyword>
<evidence type="ECO:0000256" key="3">
    <source>
        <dbReference type="ARBA" id="ARBA00022801"/>
    </source>
</evidence>
<dbReference type="GO" id="GO:0008234">
    <property type="term" value="F:cysteine-type peptidase activity"/>
    <property type="evidence" value="ECO:0007669"/>
    <property type="project" value="InterPro"/>
</dbReference>
<evidence type="ECO:0000256" key="4">
    <source>
        <dbReference type="SAM" id="MobiDB-lite"/>
    </source>
</evidence>
<proteinExistence type="inferred from homology"/>
<reference evidence="6" key="1">
    <citation type="journal article" date="2020" name="Nat. Ecol. Evol.">
        <title>Deeply conserved synteny resolves early events in vertebrate evolution.</title>
        <authorList>
            <person name="Simakov O."/>
            <person name="Marletaz F."/>
            <person name="Yue J.X."/>
            <person name="O'Connell B."/>
            <person name="Jenkins J."/>
            <person name="Brandt A."/>
            <person name="Calef R."/>
            <person name="Tung C.H."/>
            <person name="Huang T.K."/>
            <person name="Schmutz J."/>
            <person name="Satoh N."/>
            <person name="Yu J.K."/>
            <person name="Putnam N.H."/>
            <person name="Green R.E."/>
            <person name="Rokhsar D.S."/>
        </authorList>
    </citation>
    <scope>NUCLEOTIDE SEQUENCE [LARGE SCALE GENOMIC DNA]</scope>
    <source>
        <strain evidence="6">S238N-H82</strain>
    </source>
</reference>
<dbReference type="Pfam" id="PF25273">
    <property type="entry name" value="DUF7869"/>
    <property type="match status" value="1"/>
</dbReference>
<gene>
    <name evidence="7" type="primary">LOC118404177</name>
</gene>
<dbReference type="RefSeq" id="XP_035659090.1">
    <property type="nucleotide sequence ID" value="XM_035803197.1"/>
</dbReference>
<feature type="compositionally biased region" description="Basic residues" evidence="4">
    <location>
        <begin position="325"/>
        <end position="344"/>
    </location>
</feature>
<evidence type="ECO:0000259" key="5">
    <source>
        <dbReference type="PROSITE" id="PS50600"/>
    </source>
</evidence>
<feature type="domain" description="Ubiquitin-like protease family profile" evidence="5">
    <location>
        <begin position="39"/>
        <end position="205"/>
    </location>
</feature>
<dbReference type="OrthoDB" id="6051974at2759"/>
<accession>A0A9J7HIP4</accession>
<dbReference type="InterPro" id="IPR057191">
    <property type="entry name" value="DUF7869"/>
</dbReference>
<reference evidence="7" key="2">
    <citation type="submission" date="2025-08" db="UniProtKB">
        <authorList>
            <consortium name="RefSeq"/>
        </authorList>
    </citation>
    <scope>IDENTIFICATION</scope>
    <source>
        <strain evidence="7">S238N-H82</strain>
        <tissue evidence="7">Testes</tissue>
    </source>
</reference>
<evidence type="ECO:0000313" key="6">
    <source>
        <dbReference type="Proteomes" id="UP000001554"/>
    </source>
</evidence>
<comment type="similarity">
    <text evidence="1">Belongs to the peptidase C48 family.</text>
</comment>
<organism evidence="6 7">
    <name type="scientific">Branchiostoma floridae</name>
    <name type="common">Florida lancelet</name>
    <name type="synonym">Amphioxus</name>
    <dbReference type="NCBI Taxonomy" id="7739"/>
    <lineage>
        <taxon>Eukaryota</taxon>
        <taxon>Metazoa</taxon>
        <taxon>Chordata</taxon>
        <taxon>Cephalochordata</taxon>
        <taxon>Leptocardii</taxon>
        <taxon>Amphioxiformes</taxon>
        <taxon>Branchiostomatidae</taxon>
        <taxon>Branchiostoma</taxon>
    </lineage>
</organism>
<evidence type="ECO:0000256" key="2">
    <source>
        <dbReference type="ARBA" id="ARBA00022670"/>
    </source>
</evidence>
<dbReference type="PANTHER" id="PTHR33153:SF3">
    <property type="entry name" value="TRAFFICKING PROTEIN PARTICLE COMPLEX SUBUNIT 11 DOMAIN-CONTAINING PROTEIN"/>
    <property type="match status" value="1"/>
</dbReference>
<dbReference type="Proteomes" id="UP000001554">
    <property type="component" value="Chromosome 17"/>
</dbReference>
<dbReference type="Pfam" id="PF02902">
    <property type="entry name" value="Peptidase_C48"/>
    <property type="match status" value="1"/>
</dbReference>
<dbReference type="KEGG" id="bfo:118404177"/>
<feature type="region of interest" description="Disordered" evidence="4">
    <location>
        <begin position="933"/>
        <end position="953"/>
    </location>
</feature>
<dbReference type="PANTHER" id="PTHR33153">
    <property type="entry name" value="MYND-TYPE DOMAIN-CONTAINING PROTEIN"/>
    <property type="match status" value="1"/>
</dbReference>
<protein>
    <submittedName>
        <fullName evidence="7">Uncharacterized protein LOC118404177</fullName>
    </submittedName>
</protein>
<feature type="region of interest" description="Disordered" evidence="4">
    <location>
        <begin position="318"/>
        <end position="345"/>
    </location>
</feature>
<keyword evidence="6" id="KW-1185">Reference proteome</keyword>
<keyword evidence="2" id="KW-0645">Protease</keyword>
<dbReference type="GeneID" id="118404177"/>